<dbReference type="EMBL" id="JAACFV010000068">
    <property type="protein sequence ID" value="KAF7507498.1"/>
    <property type="molecule type" value="Genomic_DNA"/>
</dbReference>
<evidence type="ECO:0000256" key="2">
    <source>
        <dbReference type="ARBA" id="ARBA00022692"/>
    </source>
</evidence>
<feature type="transmembrane region" description="Helical" evidence="6">
    <location>
        <begin position="201"/>
        <end position="221"/>
    </location>
</feature>
<organism evidence="8 9">
    <name type="scientific">Endocarpon pusillum</name>
    <dbReference type="NCBI Taxonomy" id="364733"/>
    <lineage>
        <taxon>Eukaryota</taxon>
        <taxon>Fungi</taxon>
        <taxon>Dikarya</taxon>
        <taxon>Ascomycota</taxon>
        <taxon>Pezizomycotina</taxon>
        <taxon>Eurotiomycetes</taxon>
        <taxon>Chaetothyriomycetidae</taxon>
        <taxon>Verrucariales</taxon>
        <taxon>Verrucariaceae</taxon>
        <taxon>Endocarpon</taxon>
    </lineage>
</organism>
<dbReference type="AlphaFoldDB" id="A0A8H7AE88"/>
<keyword evidence="4 6" id="KW-0472">Membrane</keyword>
<gene>
    <name evidence="8" type="ORF">GJ744_010429</name>
</gene>
<evidence type="ECO:0000256" key="3">
    <source>
        <dbReference type="ARBA" id="ARBA00022989"/>
    </source>
</evidence>
<evidence type="ECO:0000256" key="1">
    <source>
        <dbReference type="ARBA" id="ARBA00004141"/>
    </source>
</evidence>
<feature type="region of interest" description="Disordered" evidence="5">
    <location>
        <begin position="582"/>
        <end position="603"/>
    </location>
</feature>
<feature type="transmembrane region" description="Helical" evidence="6">
    <location>
        <begin position="303"/>
        <end position="321"/>
    </location>
</feature>
<feature type="region of interest" description="Disordered" evidence="5">
    <location>
        <begin position="49"/>
        <end position="76"/>
    </location>
</feature>
<evidence type="ECO:0000313" key="9">
    <source>
        <dbReference type="Proteomes" id="UP000606974"/>
    </source>
</evidence>
<feature type="transmembrane region" description="Helical" evidence="6">
    <location>
        <begin position="327"/>
        <end position="346"/>
    </location>
</feature>
<feature type="compositionally biased region" description="Basic and acidic residues" evidence="5">
    <location>
        <begin position="582"/>
        <end position="597"/>
    </location>
</feature>
<protein>
    <recommendedName>
        <fullName evidence="7">TECPR1-like DysF domain-containing protein</fullName>
    </recommendedName>
</protein>
<keyword evidence="2 6" id="KW-0812">Transmembrane</keyword>
<dbReference type="PANTHER" id="PTHR28304:SF2">
    <property type="entry name" value="PEROXISOMAL MEMBRANE PROTEIN PEX29"/>
    <property type="match status" value="1"/>
</dbReference>
<evidence type="ECO:0000313" key="8">
    <source>
        <dbReference type="EMBL" id="KAF7507498.1"/>
    </source>
</evidence>
<feature type="domain" description="TECPR1-like DysF" evidence="7">
    <location>
        <begin position="148"/>
        <end position="577"/>
    </location>
</feature>
<sequence length="603" mass="67496">MISITQRTTLNLYFDCRFQLPTGLNIYFVSVKRLTAIAAAVGRSDSQSLRYIPRKGPKDHEDASTSEAEGDGKRKRLKEALSVSKMKEKMQDISHAQEEKVDGSTSSPSLHERLIAKVLQQVIPIEDSEDGENSVDKRSSKYVRRPAFSLPLMTNNFRRFNARIGIVFVFQNQLIRLYNWTVPTHTLSLLAIYSFVCLDPYLLVVLPFAVVLLCIMVSAFLTRHPPPPPSSSTSSITPYYSISGPALAPPKTIKPASETSKDFFRNMRDLQNSMADFTVLHDALIAAIAPPTNFSNEVFSSALFLYLCIVTAVLFIAAHLFPWRFILLFGGIVAICSGHPTAQAWLQEMEAKAKEKAEVLDAEAQESSRLSKPPTKFLGLSVPTSPAALKSALAAFSAITLDTAPQIREVEIFELQHRSSSLNSVEQWEPHLFTPTPYDPLSPIRISGDRPRGTRFFEDVQPPHGWVWEGKKWELDLEAREWVSERLITGVEFDVALDGGPVSTGFGGWVSDLATPNSLADVEEKWVAYDDDDGGSTKKTGKKDKMKKVIYSTGKDWEESIAWGGRTGEWRRRRWARTVRRVGVDGDTHDRKQEPKTSTKKSR</sequence>
<accession>A0A8H7AE88</accession>
<comment type="subcellular location">
    <subcellularLocation>
        <location evidence="1">Membrane</location>
        <topology evidence="1">Multi-pass membrane protein</topology>
    </subcellularLocation>
</comment>
<dbReference type="GO" id="GO:0005778">
    <property type="term" value="C:peroxisomal membrane"/>
    <property type="evidence" value="ECO:0007669"/>
    <property type="project" value="TreeGrafter"/>
</dbReference>
<feature type="compositionally biased region" description="Basic and acidic residues" evidence="5">
    <location>
        <begin position="88"/>
        <end position="102"/>
    </location>
</feature>
<dbReference type="OrthoDB" id="74314at2759"/>
<comment type="caution">
    <text evidence="8">The sequence shown here is derived from an EMBL/GenBank/DDBJ whole genome shotgun (WGS) entry which is preliminary data.</text>
</comment>
<name>A0A8H7AE88_9EURO</name>
<dbReference type="GO" id="GO:0007031">
    <property type="term" value="P:peroxisome organization"/>
    <property type="evidence" value="ECO:0007669"/>
    <property type="project" value="UniProtKB-ARBA"/>
</dbReference>
<reference evidence="8" key="1">
    <citation type="submission" date="2020-02" db="EMBL/GenBank/DDBJ databases">
        <authorList>
            <person name="Palmer J.M."/>
        </authorList>
    </citation>
    <scope>NUCLEOTIDE SEQUENCE</scope>
    <source>
        <strain evidence="8">EPUS1.4</strain>
        <tissue evidence="8">Thallus</tissue>
    </source>
</reference>
<dbReference type="Proteomes" id="UP000606974">
    <property type="component" value="Unassembled WGS sequence"/>
</dbReference>
<evidence type="ECO:0000259" key="7">
    <source>
        <dbReference type="Pfam" id="PF06398"/>
    </source>
</evidence>
<evidence type="ECO:0000256" key="4">
    <source>
        <dbReference type="ARBA" id="ARBA00023136"/>
    </source>
</evidence>
<dbReference type="InterPro" id="IPR052816">
    <property type="entry name" value="Peroxisomal_Membrane_PEX28-32"/>
</dbReference>
<evidence type="ECO:0000256" key="6">
    <source>
        <dbReference type="SAM" id="Phobius"/>
    </source>
</evidence>
<proteinExistence type="predicted"/>
<keyword evidence="3 6" id="KW-1133">Transmembrane helix</keyword>
<keyword evidence="9" id="KW-1185">Reference proteome</keyword>
<dbReference type="Pfam" id="PF06398">
    <property type="entry name" value="Pex24p"/>
    <property type="match status" value="1"/>
</dbReference>
<dbReference type="InterPro" id="IPR010482">
    <property type="entry name" value="TECPR1-like_DysF"/>
</dbReference>
<dbReference type="PANTHER" id="PTHR28304">
    <property type="entry name" value="PEROXISOMAL MEMBRANE PROTEIN PEX29"/>
    <property type="match status" value="1"/>
</dbReference>
<feature type="region of interest" description="Disordered" evidence="5">
    <location>
        <begin position="88"/>
        <end position="109"/>
    </location>
</feature>
<evidence type="ECO:0000256" key="5">
    <source>
        <dbReference type="SAM" id="MobiDB-lite"/>
    </source>
</evidence>